<dbReference type="RefSeq" id="WP_132858875.1">
    <property type="nucleotide sequence ID" value="NZ_SMGR01000001.1"/>
</dbReference>
<dbReference type="InterPro" id="IPR036390">
    <property type="entry name" value="WH_DNA-bd_sf"/>
</dbReference>
<dbReference type="Proteomes" id="UP000295673">
    <property type="component" value="Unassembled WGS sequence"/>
</dbReference>
<organism evidence="2 3">
    <name type="scientific">Shimia isoporae</name>
    <dbReference type="NCBI Taxonomy" id="647720"/>
    <lineage>
        <taxon>Bacteria</taxon>
        <taxon>Pseudomonadati</taxon>
        <taxon>Pseudomonadota</taxon>
        <taxon>Alphaproteobacteria</taxon>
        <taxon>Rhodobacterales</taxon>
        <taxon>Roseobacteraceae</taxon>
    </lineage>
</organism>
<reference evidence="2 3" key="1">
    <citation type="submission" date="2019-03" db="EMBL/GenBank/DDBJ databases">
        <title>Genomic Encyclopedia of Archaeal and Bacterial Type Strains, Phase II (KMG-II): from individual species to whole genera.</title>
        <authorList>
            <person name="Goeker M."/>
        </authorList>
    </citation>
    <scope>NUCLEOTIDE SEQUENCE [LARGE SCALE GENOMIC DNA]</scope>
    <source>
        <strain evidence="2 3">DSM 26433</strain>
    </source>
</reference>
<gene>
    <name evidence="2" type="ORF">BXY66_0815</name>
</gene>
<dbReference type="InterPro" id="IPR000835">
    <property type="entry name" value="HTH_MarR-typ"/>
</dbReference>
<dbReference type="AlphaFoldDB" id="A0A4R1NKD7"/>
<protein>
    <submittedName>
        <fullName evidence="2">DNA-binding MarR family transcriptional regulator</fullName>
    </submittedName>
</protein>
<feature type="domain" description="HTH marR-type" evidence="1">
    <location>
        <begin position="34"/>
        <end position="135"/>
    </location>
</feature>
<sequence length="156" mass="17652">MTSDEMQPKRDVRDVSLGVLLQIAGRVMTSDLERISSDVGLPTGHLSLLGMVCRFPDQPLTTYCRILVFNDATLGRYSVRLEDANYLKRVRLSSDGREVRLTPTEKGHELMNLLSERLVDVAEHRRSRLGDCSYQELERQLRVFLAASGWEMPGGD</sequence>
<evidence type="ECO:0000313" key="3">
    <source>
        <dbReference type="Proteomes" id="UP000295673"/>
    </source>
</evidence>
<keyword evidence="2" id="KW-0238">DNA-binding</keyword>
<dbReference type="SMART" id="SM00347">
    <property type="entry name" value="HTH_MARR"/>
    <property type="match status" value="1"/>
</dbReference>
<dbReference type="GO" id="GO:0003677">
    <property type="term" value="F:DNA binding"/>
    <property type="evidence" value="ECO:0007669"/>
    <property type="project" value="UniProtKB-KW"/>
</dbReference>
<dbReference type="InterPro" id="IPR036388">
    <property type="entry name" value="WH-like_DNA-bd_sf"/>
</dbReference>
<evidence type="ECO:0000313" key="2">
    <source>
        <dbReference type="EMBL" id="TCL08776.1"/>
    </source>
</evidence>
<dbReference type="SUPFAM" id="SSF46785">
    <property type="entry name" value="Winged helix' DNA-binding domain"/>
    <property type="match status" value="1"/>
</dbReference>
<accession>A0A4R1NKD7</accession>
<dbReference type="OrthoDB" id="8228089at2"/>
<name>A0A4R1NKD7_9RHOB</name>
<comment type="caution">
    <text evidence="2">The sequence shown here is derived from an EMBL/GenBank/DDBJ whole genome shotgun (WGS) entry which is preliminary data.</text>
</comment>
<dbReference type="GO" id="GO:0003700">
    <property type="term" value="F:DNA-binding transcription factor activity"/>
    <property type="evidence" value="ECO:0007669"/>
    <property type="project" value="InterPro"/>
</dbReference>
<dbReference type="EMBL" id="SMGR01000001">
    <property type="protein sequence ID" value="TCL08776.1"/>
    <property type="molecule type" value="Genomic_DNA"/>
</dbReference>
<keyword evidence="3" id="KW-1185">Reference proteome</keyword>
<proteinExistence type="predicted"/>
<evidence type="ECO:0000259" key="1">
    <source>
        <dbReference type="SMART" id="SM00347"/>
    </source>
</evidence>
<dbReference type="Gene3D" id="1.10.10.10">
    <property type="entry name" value="Winged helix-like DNA-binding domain superfamily/Winged helix DNA-binding domain"/>
    <property type="match status" value="1"/>
</dbReference>